<organism evidence="1 2">
    <name type="scientific">Steinernema glaseri</name>
    <dbReference type="NCBI Taxonomy" id="37863"/>
    <lineage>
        <taxon>Eukaryota</taxon>
        <taxon>Metazoa</taxon>
        <taxon>Ecdysozoa</taxon>
        <taxon>Nematoda</taxon>
        <taxon>Chromadorea</taxon>
        <taxon>Rhabditida</taxon>
        <taxon>Tylenchina</taxon>
        <taxon>Panagrolaimomorpha</taxon>
        <taxon>Strongyloidoidea</taxon>
        <taxon>Steinernematidae</taxon>
        <taxon>Steinernema</taxon>
    </lineage>
</organism>
<keyword evidence="1" id="KW-1185">Reference proteome</keyword>
<proteinExistence type="predicted"/>
<sequence>MLMQIVHQVTWRRLRGSTMEMNVAFVLSGDSPGNSDGSDNKDWALEKVIGQLIRVVVAIRSLKWVSS</sequence>
<accession>A0A1I7XZ58</accession>
<dbReference type="Proteomes" id="UP000095287">
    <property type="component" value="Unplaced"/>
</dbReference>
<protein>
    <submittedName>
        <fullName evidence="2">Uncharacterized protein</fullName>
    </submittedName>
</protein>
<evidence type="ECO:0000313" key="2">
    <source>
        <dbReference type="WBParaSite" id="L893_g11097.t1"/>
    </source>
</evidence>
<evidence type="ECO:0000313" key="1">
    <source>
        <dbReference type="Proteomes" id="UP000095287"/>
    </source>
</evidence>
<dbReference type="WBParaSite" id="L893_g11097.t1">
    <property type="protein sequence ID" value="L893_g11097.t1"/>
    <property type="gene ID" value="L893_g11097"/>
</dbReference>
<dbReference type="AlphaFoldDB" id="A0A1I7XZ58"/>
<name>A0A1I7XZ58_9BILA</name>
<reference evidence="2" key="1">
    <citation type="submission" date="2016-11" db="UniProtKB">
        <authorList>
            <consortium name="WormBaseParasite"/>
        </authorList>
    </citation>
    <scope>IDENTIFICATION</scope>
</reference>